<protein>
    <recommendedName>
        <fullName evidence="3">Glyoxalase-like domain-containing protein</fullName>
    </recommendedName>
</protein>
<dbReference type="AlphaFoldDB" id="A0AA37XEX3"/>
<dbReference type="Proteomes" id="UP001157161">
    <property type="component" value="Unassembled WGS sequence"/>
</dbReference>
<evidence type="ECO:0000313" key="1">
    <source>
        <dbReference type="EMBL" id="GMA31680.1"/>
    </source>
</evidence>
<sequence>MRLLVTDLDGAARALQVAHADLRVEHRTAAHGREVRVTTASGLALVLDPLGATDCGEARAQEHGRTPTGADVVVEPLWMTPDVEGAAAVLRTLDLVPRLASNGGGWVELAAAGGGLVGVHHSEPAGSGTVLSLQCPDLDALARRLDVHGVPTTFIDETYARTLRLEHPDHPGDVEAQIWVNEVQTDLYGYSRE</sequence>
<dbReference type="SUPFAM" id="SSF54593">
    <property type="entry name" value="Glyoxalase/Bleomycin resistance protein/Dihydroxybiphenyl dioxygenase"/>
    <property type="match status" value="1"/>
</dbReference>
<evidence type="ECO:0008006" key="3">
    <source>
        <dbReference type="Google" id="ProtNLM"/>
    </source>
</evidence>
<keyword evidence="2" id="KW-1185">Reference proteome</keyword>
<accession>A0AA37XEX3</accession>
<dbReference type="EMBL" id="BSUM01000001">
    <property type="protein sequence ID" value="GMA31680.1"/>
    <property type="molecule type" value="Genomic_DNA"/>
</dbReference>
<name>A0AA37XEX3_9MICO</name>
<comment type="caution">
    <text evidence="1">The sequence shown here is derived from an EMBL/GenBank/DDBJ whole genome shotgun (WGS) entry which is preliminary data.</text>
</comment>
<evidence type="ECO:0000313" key="2">
    <source>
        <dbReference type="Proteomes" id="UP001157161"/>
    </source>
</evidence>
<organism evidence="1 2">
    <name type="scientific">Litorihabitans aurantiacus</name>
    <dbReference type="NCBI Taxonomy" id="1930061"/>
    <lineage>
        <taxon>Bacteria</taxon>
        <taxon>Bacillati</taxon>
        <taxon>Actinomycetota</taxon>
        <taxon>Actinomycetes</taxon>
        <taxon>Micrococcales</taxon>
        <taxon>Beutenbergiaceae</taxon>
        <taxon>Litorihabitans</taxon>
    </lineage>
</organism>
<reference evidence="1" key="1">
    <citation type="journal article" date="2014" name="Int. J. Syst. Evol. Microbiol.">
        <title>Complete genome sequence of Corynebacterium casei LMG S-19264T (=DSM 44701T), isolated from a smear-ripened cheese.</title>
        <authorList>
            <consortium name="US DOE Joint Genome Institute (JGI-PGF)"/>
            <person name="Walter F."/>
            <person name="Albersmeier A."/>
            <person name="Kalinowski J."/>
            <person name="Ruckert C."/>
        </authorList>
    </citation>
    <scope>NUCLEOTIDE SEQUENCE</scope>
    <source>
        <strain evidence="1">NBRC 112290</strain>
    </source>
</reference>
<dbReference type="InterPro" id="IPR029068">
    <property type="entry name" value="Glyas_Bleomycin-R_OHBP_Dase"/>
</dbReference>
<reference evidence="1" key="2">
    <citation type="submission" date="2023-02" db="EMBL/GenBank/DDBJ databases">
        <authorList>
            <person name="Sun Q."/>
            <person name="Mori K."/>
        </authorList>
    </citation>
    <scope>NUCLEOTIDE SEQUENCE</scope>
    <source>
        <strain evidence="1">NBRC 112290</strain>
    </source>
</reference>
<proteinExistence type="predicted"/>
<gene>
    <name evidence="1" type="ORF">GCM10025875_16720</name>
</gene>